<sequence length="158" mass="17446">MSTVIGSLTLTYDPYRALADSPPTPSEAQIAEILLPLRPEALRPYAAYTGSLGEGLWLRLCYDDDKEESHESLWSTNEDYDFVGPDSVMLDDKTIIGGLDLAAAVEVFPGRITNNGVNVQLREKIRDMLSDIEEDTGSGEGLAIFDAYIQTGYNPRHF</sequence>
<accession>A0A1Q5UEQ0</accession>
<organism evidence="1 2">
    <name type="scientific">Penicillium subrubescens</name>
    <dbReference type="NCBI Taxonomy" id="1316194"/>
    <lineage>
        <taxon>Eukaryota</taxon>
        <taxon>Fungi</taxon>
        <taxon>Dikarya</taxon>
        <taxon>Ascomycota</taxon>
        <taxon>Pezizomycotina</taxon>
        <taxon>Eurotiomycetes</taxon>
        <taxon>Eurotiomycetidae</taxon>
        <taxon>Eurotiales</taxon>
        <taxon>Aspergillaceae</taxon>
        <taxon>Penicillium</taxon>
    </lineage>
</organism>
<gene>
    <name evidence="1" type="ORF">PENSUB_3759</name>
</gene>
<dbReference type="STRING" id="1316194.A0A1Q5UEQ0"/>
<dbReference type="EMBL" id="MNBE01000310">
    <property type="protein sequence ID" value="OKP10939.1"/>
    <property type="molecule type" value="Genomic_DNA"/>
</dbReference>
<dbReference type="AlphaFoldDB" id="A0A1Q5UEQ0"/>
<keyword evidence="2" id="KW-1185">Reference proteome</keyword>
<proteinExistence type="predicted"/>
<comment type="caution">
    <text evidence="1">The sequence shown here is derived from an EMBL/GenBank/DDBJ whole genome shotgun (WGS) entry which is preliminary data.</text>
</comment>
<evidence type="ECO:0000313" key="2">
    <source>
        <dbReference type="Proteomes" id="UP000186955"/>
    </source>
</evidence>
<protein>
    <submittedName>
        <fullName evidence="1">Uncharacterized protein</fullName>
    </submittedName>
</protein>
<reference evidence="1 2" key="1">
    <citation type="submission" date="2016-10" db="EMBL/GenBank/DDBJ databases">
        <title>Genome sequence of the ascomycete fungus Penicillium subrubescens.</title>
        <authorList>
            <person name="De Vries R.P."/>
            <person name="Peng M."/>
            <person name="Dilokpimol A."/>
            <person name="Hilden K."/>
            <person name="Makela M.R."/>
            <person name="Grigoriev I."/>
            <person name="Riley R."/>
            <person name="Granchi Z."/>
        </authorList>
    </citation>
    <scope>NUCLEOTIDE SEQUENCE [LARGE SCALE GENOMIC DNA]</scope>
    <source>
        <strain evidence="1 2">CBS 132785</strain>
    </source>
</reference>
<dbReference type="Proteomes" id="UP000186955">
    <property type="component" value="Unassembled WGS sequence"/>
</dbReference>
<name>A0A1Q5UEQ0_9EURO</name>
<evidence type="ECO:0000313" key="1">
    <source>
        <dbReference type="EMBL" id="OKP10939.1"/>
    </source>
</evidence>